<evidence type="ECO:0000256" key="2">
    <source>
        <dbReference type="SAM" id="MobiDB-lite"/>
    </source>
</evidence>
<evidence type="ECO:0000259" key="4">
    <source>
        <dbReference type="Pfam" id="PF03816"/>
    </source>
</evidence>
<evidence type="ECO:0000313" key="6">
    <source>
        <dbReference type="Proteomes" id="UP000245778"/>
    </source>
</evidence>
<keyword evidence="3" id="KW-0812">Transmembrane</keyword>
<accession>A0A2U1CDP9</accession>
<feature type="region of interest" description="Disordered" evidence="2">
    <location>
        <begin position="49"/>
        <end position="81"/>
    </location>
</feature>
<proteinExistence type="inferred from homology"/>
<comment type="caution">
    <text evidence="5">The sequence shown here is derived from an EMBL/GenBank/DDBJ whole genome shotgun (WGS) entry which is preliminary data.</text>
</comment>
<dbReference type="AlphaFoldDB" id="A0A2U1CDP9"/>
<dbReference type="GeneID" id="93229931"/>
<gene>
    <name evidence="5" type="ORF">C7373_103270</name>
</gene>
<dbReference type="EMBL" id="QEKK01000003">
    <property type="protein sequence ID" value="PVY58981.1"/>
    <property type="molecule type" value="Genomic_DNA"/>
</dbReference>
<dbReference type="Proteomes" id="UP000245778">
    <property type="component" value="Unassembled WGS sequence"/>
</dbReference>
<name>A0A2U1CDP9_9FIRM</name>
<sequence length="351" mass="38520">MARRLLKKKRRKASGVRRLGRALYRTAVAVSVLIVVFFCGFKALVRPPEQAAPPTTSIPSRAPASDDPDTPEDESAATPTPVPLVRKEGFYTFLLAATDVGGGNTDTIMVAAYDTAEQKVGVVSIPRDTLVDRSFPKINAVYGSGGIEALKETVSDLIGIPIDHYMTVNIRAFKALVDAVGGIDFYVPCDMDYDDSTPDQELYIHYKEGMQHLNGQQALEVVRFRHNNDGSGYTDVGRTQTQQKMLTAIAKKVLSWSSLSLFNNFVDIFTQNVKTDLSATDIAWFATQAVGVDFGTGVSTGTLPGNGDARYNGVSWCYQLDREGCLEIFNELLNPYTTEITLDMTNMFQVK</sequence>
<protein>
    <submittedName>
        <fullName evidence="5">LytR family transcriptional attenuator</fullName>
    </submittedName>
</protein>
<feature type="domain" description="Cell envelope-related transcriptional attenuator" evidence="4">
    <location>
        <begin position="104"/>
        <end position="254"/>
    </location>
</feature>
<comment type="similarity">
    <text evidence="1">Belongs to the LytR/CpsA/Psr (LCP) family.</text>
</comment>
<evidence type="ECO:0000313" key="5">
    <source>
        <dbReference type="EMBL" id="PVY58981.1"/>
    </source>
</evidence>
<dbReference type="PANTHER" id="PTHR33392:SF6">
    <property type="entry name" value="POLYISOPRENYL-TEICHOIC ACID--PEPTIDOGLYCAN TEICHOIC ACID TRANSFERASE TAGU"/>
    <property type="match status" value="1"/>
</dbReference>
<evidence type="ECO:0000256" key="3">
    <source>
        <dbReference type="SAM" id="Phobius"/>
    </source>
</evidence>
<organism evidence="5 6">
    <name type="scientific">Intestinimonas butyriciproducens</name>
    <dbReference type="NCBI Taxonomy" id="1297617"/>
    <lineage>
        <taxon>Bacteria</taxon>
        <taxon>Bacillati</taxon>
        <taxon>Bacillota</taxon>
        <taxon>Clostridia</taxon>
        <taxon>Eubacteriales</taxon>
        <taxon>Intestinimonas</taxon>
    </lineage>
</organism>
<dbReference type="PANTHER" id="PTHR33392">
    <property type="entry name" value="POLYISOPRENYL-TEICHOIC ACID--PEPTIDOGLYCAN TEICHOIC ACID TRANSFERASE TAGU"/>
    <property type="match status" value="1"/>
</dbReference>
<dbReference type="Pfam" id="PF03816">
    <property type="entry name" value="LytR_cpsA_psr"/>
    <property type="match status" value="1"/>
</dbReference>
<keyword evidence="3" id="KW-1133">Transmembrane helix</keyword>
<dbReference type="RefSeq" id="WP_116721890.1">
    <property type="nucleotide sequence ID" value="NZ_CP011524.1"/>
</dbReference>
<feature type="compositionally biased region" description="Acidic residues" evidence="2">
    <location>
        <begin position="66"/>
        <end position="75"/>
    </location>
</feature>
<dbReference type="OrthoDB" id="9782542at2"/>
<dbReference type="InterPro" id="IPR004474">
    <property type="entry name" value="LytR_CpsA_psr"/>
</dbReference>
<evidence type="ECO:0000256" key="1">
    <source>
        <dbReference type="ARBA" id="ARBA00006068"/>
    </source>
</evidence>
<dbReference type="Gene3D" id="3.40.630.190">
    <property type="entry name" value="LCP protein"/>
    <property type="match status" value="1"/>
</dbReference>
<reference evidence="5 6" key="1">
    <citation type="submission" date="2018-04" db="EMBL/GenBank/DDBJ databases">
        <title>Genomic Encyclopedia of Type Strains, Phase IV (KMG-IV): sequencing the most valuable type-strain genomes for metagenomic binning, comparative biology and taxonomic classification.</title>
        <authorList>
            <person name="Goeker M."/>
        </authorList>
    </citation>
    <scope>NUCLEOTIDE SEQUENCE [LARGE SCALE GENOMIC DNA]</scope>
    <source>
        <strain evidence="5 6">DSM 26588</strain>
    </source>
</reference>
<dbReference type="InterPro" id="IPR050922">
    <property type="entry name" value="LytR/CpsA/Psr_CW_biosynth"/>
</dbReference>
<keyword evidence="3" id="KW-0472">Membrane</keyword>
<dbReference type="NCBIfam" id="TIGR00350">
    <property type="entry name" value="lytR_cpsA_psr"/>
    <property type="match status" value="1"/>
</dbReference>
<feature type="transmembrane region" description="Helical" evidence="3">
    <location>
        <begin position="21"/>
        <end position="45"/>
    </location>
</feature>